<dbReference type="InterPro" id="IPR002942">
    <property type="entry name" value="S4_RNA-bd"/>
</dbReference>
<dbReference type="CDD" id="cd00165">
    <property type="entry name" value="S4"/>
    <property type="match status" value="1"/>
</dbReference>
<dbReference type="KEGG" id="ote:Oter_0728"/>
<evidence type="ECO:0000256" key="1">
    <source>
        <dbReference type="ARBA" id="ARBA00008348"/>
    </source>
</evidence>
<dbReference type="Pfam" id="PF00849">
    <property type="entry name" value="PseudoU_synth_2"/>
    <property type="match status" value="1"/>
</dbReference>
<keyword evidence="3" id="KW-0694">RNA-binding</keyword>
<evidence type="ECO:0000256" key="4">
    <source>
        <dbReference type="RuleBase" id="RU003887"/>
    </source>
</evidence>
<dbReference type="Gene3D" id="3.30.70.580">
    <property type="entry name" value="Pseudouridine synthase I, catalytic domain, N-terminal subdomain"/>
    <property type="match status" value="1"/>
</dbReference>
<evidence type="ECO:0000256" key="2">
    <source>
        <dbReference type="ARBA" id="ARBA00023235"/>
    </source>
</evidence>
<dbReference type="PANTHER" id="PTHR47683:SF2">
    <property type="entry name" value="RNA-BINDING S4 DOMAIN-CONTAINING PROTEIN"/>
    <property type="match status" value="1"/>
</dbReference>
<dbReference type="InterPro" id="IPR020094">
    <property type="entry name" value="TruA/RsuA/RluB/E/F_N"/>
</dbReference>
<dbReference type="PROSITE" id="PS50889">
    <property type="entry name" value="S4"/>
    <property type="match status" value="1"/>
</dbReference>
<dbReference type="NCBIfam" id="TIGR00093">
    <property type="entry name" value="pseudouridine synthase"/>
    <property type="match status" value="1"/>
</dbReference>
<dbReference type="Gene3D" id="3.30.70.1560">
    <property type="entry name" value="Alpha-L RNA-binding motif"/>
    <property type="match status" value="1"/>
</dbReference>
<dbReference type="SUPFAM" id="SSF55174">
    <property type="entry name" value="Alpha-L RNA-binding motif"/>
    <property type="match status" value="1"/>
</dbReference>
<organism evidence="6 7">
    <name type="scientific">Opitutus terrae (strain DSM 11246 / JCM 15787 / PB90-1)</name>
    <dbReference type="NCBI Taxonomy" id="452637"/>
    <lineage>
        <taxon>Bacteria</taxon>
        <taxon>Pseudomonadati</taxon>
        <taxon>Verrucomicrobiota</taxon>
        <taxon>Opitutia</taxon>
        <taxon>Opitutales</taxon>
        <taxon>Opitutaceae</taxon>
        <taxon>Opitutus</taxon>
    </lineage>
</organism>
<dbReference type="SMART" id="SM00363">
    <property type="entry name" value="S4"/>
    <property type="match status" value="1"/>
</dbReference>
<dbReference type="PANTHER" id="PTHR47683">
    <property type="entry name" value="PSEUDOURIDINE SYNTHASE FAMILY PROTEIN-RELATED"/>
    <property type="match status" value="1"/>
</dbReference>
<dbReference type="AlphaFoldDB" id="B1ZUH4"/>
<evidence type="ECO:0000259" key="5">
    <source>
        <dbReference type="SMART" id="SM00363"/>
    </source>
</evidence>
<dbReference type="GO" id="GO:0000455">
    <property type="term" value="P:enzyme-directed rRNA pseudouridine synthesis"/>
    <property type="evidence" value="ECO:0007669"/>
    <property type="project" value="UniProtKB-ARBA"/>
</dbReference>
<comment type="similarity">
    <text evidence="1 4">Belongs to the pseudouridine synthase RsuA family.</text>
</comment>
<sequence>MRRLDQLLANLGYCSRREARSWIEAGRVTIGGEAANDSGQKAAAADVRIDGEPLDHPDGLLLLLHKPLGLVCSHDEREGPNIYSLLPERWRRRNPAVTSVGRLDKETSGLLLLTDQSLLVHRLTSPKHKVPKVYRASVDRDLSPDLVPLFASGTLQLEGEAHPCAPAELRLLGPREAELTLTEGRYHQVRRMLAACGLTVLTLHRARFGHLALDDLAPGAWRELPLDEFAARFGLAR</sequence>
<dbReference type="RefSeq" id="WP_012373555.1">
    <property type="nucleotide sequence ID" value="NC_010571.1"/>
</dbReference>
<accession>B1ZUH4</accession>
<dbReference type="InterPro" id="IPR036986">
    <property type="entry name" value="S4_RNA-bd_sf"/>
</dbReference>
<dbReference type="SUPFAM" id="SSF55120">
    <property type="entry name" value="Pseudouridine synthase"/>
    <property type="match status" value="1"/>
</dbReference>
<dbReference type="InterPro" id="IPR020103">
    <property type="entry name" value="PsdUridine_synth_cat_dom_sf"/>
</dbReference>
<dbReference type="STRING" id="452637.Oter_0728"/>
<dbReference type="InterPro" id="IPR018496">
    <property type="entry name" value="PsdUridine_synth_RsuA/RluB_CS"/>
</dbReference>
<dbReference type="InterPro" id="IPR000748">
    <property type="entry name" value="PsdUridine_synth_RsuA/RluB/E/F"/>
</dbReference>
<gene>
    <name evidence="6" type="ordered locus">Oter_0728</name>
</gene>
<dbReference type="Proteomes" id="UP000007013">
    <property type="component" value="Chromosome"/>
</dbReference>
<protein>
    <recommendedName>
        <fullName evidence="4">Pseudouridine synthase</fullName>
        <ecNumber evidence="4">5.4.99.-</ecNumber>
    </recommendedName>
</protein>
<dbReference type="Gene3D" id="3.10.290.10">
    <property type="entry name" value="RNA-binding S4 domain"/>
    <property type="match status" value="1"/>
</dbReference>
<dbReference type="EC" id="5.4.99.-" evidence="4"/>
<dbReference type="InterPro" id="IPR006145">
    <property type="entry name" value="PsdUridine_synth_RsuA/RluA"/>
</dbReference>
<dbReference type="InterPro" id="IPR050343">
    <property type="entry name" value="RsuA_PseudoU_synthase"/>
</dbReference>
<dbReference type="GO" id="GO:0003723">
    <property type="term" value="F:RNA binding"/>
    <property type="evidence" value="ECO:0007669"/>
    <property type="project" value="UniProtKB-KW"/>
</dbReference>
<proteinExistence type="inferred from homology"/>
<dbReference type="HOGENOM" id="CLU_024979_1_2_0"/>
<dbReference type="OrthoDB" id="9807213at2"/>
<dbReference type="InterPro" id="IPR042092">
    <property type="entry name" value="PsdUridine_s_RsuA/RluB/E/F_cat"/>
</dbReference>
<dbReference type="Pfam" id="PF01479">
    <property type="entry name" value="S4"/>
    <property type="match status" value="1"/>
</dbReference>
<keyword evidence="7" id="KW-1185">Reference proteome</keyword>
<reference evidence="6 7" key="1">
    <citation type="journal article" date="2011" name="J. Bacteriol.">
        <title>Genome sequence of the verrucomicrobium Opitutus terrae PB90-1, an abundant inhabitant of rice paddy soil ecosystems.</title>
        <authorList>
            <person name="van Passel M.W."/>
            <person name="Kant R."/>
            <person name="Palva A."/>
            <person name="Copeland A."/>
            <person name="Lucas S."/>
            <person name="Lapidus A."/>
            <person name="Glavina del Rio T."/>
            <person name="Pitluck S."/>
            <person name="Goltsman E."/>
            <person name="Clum A."/>
            <person name="Sun H."/>
            <person name="Schmutz J."/>
            <person name="Larimer F.W."/>
            <person name="Land M.L."/>
            <person name="Hauser L."/>
            <person name="Kyrpides N."/>
            <person name="Mikhailova N."/>
            <person name="Richardson P.P."/>
            <person name="Janssen P.H."/>
            <person name="de Vos W.M."/>
            <person name="Smidt H."/>
        </authorList>
    </citation>
    <scope>NUCLEOTIDE SEQUENCE [LARGE SCALE GENOMIC DNA]</scope>
    <source>
        <strain evidence="7">DSM 11246 / JCM 15787 / PB90-1</strain>
    </source>
</reference>
<dbReference type="GO" id="GO:0120159">
    <property type="term" value="F:rRNA pseudouridine synthase activity"/>
    <property type="evidence" value="ECO:0007669"/>
    <property type="project" value="UniProtKB-ARBA"/>
</dbReference>
<keyword evidence="2 4" id="KW-0413">Isomerase</keyword>
<dbReference type="EMBL" id="CP001032">
    <property type="protein sequence ID" value="ACB74017.1"/>
    <property type="molecule type" value="Genomic_DNA"/>
</dbReference>
<feature type="domain" description="RNA-binding S4" evidence="5">
    <location>
        <begin position="2"/>
        <end position="65"/>
    </location>
</feature>
<evidence type="ECO:0000313" key="6">
    <source>
        <dbReference type="EMBL" id="ACB74017.1"/>
    </source>
</evidence>
<evidence type="ECO:0000256" key="3">
    <source>
        <dbReference type="PROSITE-ProRule" id="PRU00182"/>
    </source>
</evidence>
<name>B1ZUH4_OPITP</name>
<dbReference type="PROSITE" id="PS01149">
    <property type="entry name" value="PSI_RSU"/>
    <property type="match status" value="1"/>
</dbReference>
<evidence type="ECO:0000313" key="7">
    <source>
        <dbReference type="Proteomes" id="UP000007013"/>
    </source>
</evidence>
<dbReference type="eggNOG" id="COG1187">
    <property type="taxonomic scope" value="Bacteria"/>
</dbReference>